<dbReference type="Proteomes" id="UP001497700">
    <property type="component" value="Unassembled WGS sequence"/>
</dbReference>
<sequence length="203" mass="20842">MSPFNFNPSGAIAWVRENPGKALLYGAAGAGTSVALAPALVASPALAFLGFGADGIVKASVAAGIQSGIGNVVAPSLFATLQSAGMAGYGAAVVNGAVSAGGGALALASAGAAAMMANAEPSSHSHGLNPIEYVWSRLKSDISLDGLPDVHETSTRIMKMMRLYWALIPVDVTNDPVIIDAMRRRMMRIIQGEEQTIKNIYLS</sequence>
<comment type="caution">
    <text evidence="1">The sequence shown here is derived from an EMBL/GenBank/DDBJ whole genome shotgun (WGS) entry which is preliminary data.</text>
</comment>
<name>A0ACB9Z7N0_9PEZI</name>
<gene>
    <name evidence="1" type="ORF">F4820DRAFT_446528</name>
</gene>
<accession>A0ACB9Z7N0</accession>
<keyword evidence="2" id="KW-1185">Reference proteome</keyword>
<proteinExistence type="predicted"/>
<evidence type="ECO:0000313" key="1">
    <source>
        <dbReference type="EMBL" id="KAI4867005.1"/>
    </source>
</evidence>
<protein>
    <submittedName>
        <fullName evidence="1">Uncharacterized protein</fullName>
    </submittedName>
</protein>
<dbReference type="EMBL" id="MU393452">
    <property type="protein sequence ID" value="KAI4867005.1"/>
    <property type="molecule type" value="Genomic_DNA"/>
</dbReference>
<organism evidence="1 2">
    <name type="scientific">Hypoxylon rubiginosum</name>
    <dbReference type="NCBI Taxonomy" id="110542"/>
    <lineage>
        <taxon>Eukaryota</taxon>
        <taxon>Fungi</taxon>
        <taxon>Dikarya</taxon>
        <taxon>Ascomycota</taxon>
        <taxon>Pezizomycotina</taxon>
        <taxon>Sordariomycetes</taxon>
        <taxon>Xylariomycetidae</taxon>
        <taxon>Xylariales</taxon>
        <taxon>Hypoxylaceae</taxon>
        <taxon>Hypoxylon</taxon>
    </lineage>
</organism>
<reference evidence="1 2" key="1">
    <citation type="journal article" date="2022" name="New Phytol.">
        <title>Ecological generalism drives hyperdiversity of secondary metabolite gene clusters in xylarialean endophytes.</title>
        <authorList>
            <person name="Franco M.E.E."/>
            <person name="Wisecaver J.H."/>
            <person name="Arnold A.E."/>
            <person name="Ju Y.M."/>
            <person name="Slot J.C."/>
            <person name="Ahrendt S."/>
            <person name="Moore L.P."/>
            <person name="Eastman K.E."/>
            <person name="Scott K."/>
            <person name="Konkel Z."/>
            <person name="Mondo S.J."/>
            <person name="Kuo A."/>
            <person name="Hayes R.D."/>
            <person name="Haridas S."/>
            <person name="Andreopoulos B."/>
            <person name="Riley R."/>
            <person name="LaButti K."/>
            <person name="Pangilinan J."/>
            <person name="Lipzen A."/>
            <person name="Amirebrahimi M."/>
            <person name="Yan J."/>
            <person name="Adam C."/>
            <person name="Keymanesh K."/>
            <person name="Ng V."/>
            <person name="Louie K."/>
            <person name="Northen T."/>
            <person name="Drula E."/>
            <person name="Henrissat B."/>
            <person name="Hsieh H.M."/>
            <person name="Youens-Clark K."/>
            <person name="Lutzoni F."/>
            <person name="Miadlikowska J."/>
            <person name="Eastwood D.C."/>
            <person name="Hamelin R.C."/>
            <person name="Grigoriev I.V."/>
            <person name="U'Ren J.M."/>
        </authorList>
    </citation>
    <scope>NUCLEOTIDE SEQUENCE [LARGE SCALE GENOMIC DNA]</scope>
    <source>
        <strain evidence="1 2">CBS 119005</strain>
    </source>
</reference>
<evidence type="ECO:0000313" key="2">
    <source>
        <dbReference type="Proteomes" id="UP001497700"/>
    </source>
</evidence>